<comment type="caution">
    <text evidence="1">The sequence shown here is derived from an EMBL/GenBank/DDBJ whole genome shotgun (WGS) entry which is preliminary data.</text>
</comment>
<sequence>MPGEEDYARDPENIHLNFSAANHEITVHIAKTGSEDANTKYLNKIGLGSGINIRPDVTVELLQLGSKVFRNPIEISTAGLNWVRNIRDFNIFVLRATAAGEAKVIIT</sequence>
<protein>
    <submittedName>
        <fullName evidence="1">Uncharacterized protein</fullName>
    </submittedName>
</protein>
<dbReference type="EMBL" id="LAZR01060574">
    <property type="protein sequence ID" value="KKK65397.1"/>
    <property type="molecule type" value="Genomic_DNA"/>
</dbReference>
<reference evidence="1" key="1">
    <citation type="journal article" date="2015" name="Nature">
        <title>Complex archaea that bridge the gap between prokaryotes and eukaryotes.</title>
        <authorList>
            <person name="Spang A."/>
            <person name="Saw J.H."/>
            <person name="Jorgensen S.L."/>
            <person name="Zaremba-Niedzwiedzka K."/>
            <person name="Martijn J."/>
            <person name="Lind A.E."/>
            <person name="van Eijk R."/>
            <person name="Schleper C."/>
            <person name="Guy L."/>
            <person name="Ettema T.J."/>
        </authorList>
    </citation>
    <scope>NUCLEOTIDE SEQUENCE</scope>
</reference>
<evidence type="ECO:0000313" key="1">
    <source>
        <dbReference type="EMBL" id="KKK65397.1"/>
    </source>
</evidence>
<dbReference type="AlphaFoldDB" id="A0A0F8X8H0"/>
<proteinExistence type="predicted"/>
<name>A0A0F8X8H0_9ZZZZ</name>
<gene>
    <name evidence="1" type="ORF">LCGC14_2974550</name>
</gene>
<accession>A0A0F8X8H0</accession>
<organism evidence="1">
    <name type="scientific">marine sediment metagenome</name>
    <dbReference type="NCBI Taxonomy" id="412755"/>
    <lineage>
        <taxon>unclassified sequences</taxon>
        <taxon>metagenomes</taxon>
        <taxon>ecological metagenomes</taxon>
    </lineage>
</organism>